<protein>
    <submittedName>
        <fullName evidence="3">Glycosyltransferase</fullName>
        <ecNumber evidence="3">2.4.1.-</ecNumber>
    </submittedName>
</protein>
<dbReference type="InterPro" id="IPR028098">
    <property type="entry name" value="Glyco_trans_4-like_N"/>
</dbReference>
<dbReference type="RefSeq" id="WP_052730652.1">
    <property type="nucleotide sequence ID" value="NZ_CP009516.1"/>
</dbReference>
<evidence type="ECO:0000313" key="4">
    <source>
        <dbReference type="Proteomes" id="UP000033101"/>
    </source>
</evidence>
<dbReference type="STRING" id="1434110.MSHOH_0170"/>
<dbReference type="InterPro" id="IPR050194">
    <property type="entry name" value="Glycosyltransferase_grp1"/>
</dbReference>
<dbReference type="Pfam" id="PF13439">
    <property type="entry name" value="Glyco_transf_4"/>
    <property type="match status" value="1"/>
</dbReference>
<dbReference type="AlphaFoldDB" id="A0A0E3SBI8"/>
<dbReference type="CDD" id="cd03801">
    <property type="entry name" value="GT4_PimA-like"/>
    <property type="match status" value="1"/>
</dbReference>
<dbReference type="GeneID" id="24829287"/>
<gene>
    <name evidence="3" type="ORF">MSHOH_0170</name>
</gene>
<dbReference type="Gene3D" id="3.40.50.2000">
    <property type="entry name" value="Glycogen Phosphorylase B"/>
    <property type="match status" value="2"/>
</dbReference>
<feature type="domain" description="Glycosyl transferase family 1" evidence="1">
    <location>
        <begin position="183"/>
        <end position="343"/>
    </location>
</feature>
<reference evidence="3 4" key="1">
    <citation type="submission" date="2014-07" db="EMBL/GenBank/DDBJ databases">
        <title>Methanogenic archaea and the global carbon cycle.</title>
        <authorList>
            <person name="Henriksen J.R."/>
            <person name="Luke J."/>
            <person name="Reinhart S."/>
            <person name="Benedict M.N."/>
            <person name="Youngblut N.D."/>
            <person name="Metcalf M.E."/>
            <person name="Whitaker R.J."/>
            <person name="Metcalf W.W."/>
        </authorList>
    </citation>
    <scope>NUCLEOTIDE SEQUENCE [LARGE SCALE GENOMIC DNA]</scope>
    <source>
        <strain evidence="3 4">HB-1</strain>
    </source>
</reference>
<dbReference type="Pfam" id="PF00534">
    <property type="entry name" value="Glycos_transf_1"/>
    <property type="match status" value="1"/>
</dbReference>
<dbReference type="Proteomes" id="UP000033101">
    <property type="component" value="Chromosome"/>
</dbReference>
<dbReference type="OrthoDB" id="132546at2157"/>
<dbReference type="PANTHER" id="PTHR45947:SF3">
    <property type="entry name" value="SULFOQUINOVOSYL TRANSFERASE SQD2"/>
    <property type="match status" value="1"/>
</dbReference>
<dbReference type="PANTHER" id="PTHR45947">
    <property type="entry name" value="SULFOQUINOVOSYL TRANSFERASE SQD2"/>
    <property type="match status" value="1"/>
</dbReference>
<dbReference type="SUPFAM" id="SSF53756">
    <property type="entry name" value="UDP-Glycosyltransferase/glycogen phosphorylase"/>
    <property type="match status" value="1"/>
</dbReference>
<dbReference type="HOGENOM" id="CLU_009583_2_1_2"/>
<keyword evidence="3" id="KW-0808">Transferase</keyword>
<organism evidence="3 4">
    <name type="scientific">Methanosarcina horonobensis HB-1 = JCM 15518</name>
    <dbReference type="NCBI Taxonomy" id="1434110"/>
    <lineage>
        <taxon>Archaea</taxon>
        <taxon>Methanobacteriati</taxon>
        <taxon>Methanobacteriota</taxon>
        <taxon>Stenosarchaea group</taxon>
        <taxon>Methanomicrobia</taxon>
        <taxon>Methanosarcinales</taxon>
        <taxon>Methanosarcinaceae</taxon>
        <taxon>Methanosarcina</taxon>
    </lineage>
</organism>
<keyword evidence="3" id="KW-0328">Glycosyltransferase</keyword>
<dbReference type="KEGG" id="mhor:MSHOH_0170"/>
<proteinExistence type="predicted"/>
<evidence type="ECO:0000259" key="2">
    <source>
        <dbReference type="Pfam" id="PF13439"/>
    </source>
</evidence>
<name>A0A0E3SBI8_9EURY</name>
<evidence type="ECO:0000259" key="1">
    <source>
        <dbReference type="Pfam" id="PF00534"/>
    </source>
</evidence>
<accession>A0A0E3SBI8</accession>
<dbReference type="PATRIC" id="fig|1434110.4.peg.193"/>
<evidence type="ECO:0000313" key="3">
    <source>
        <dbReference type="EMBL" id="AKB76653.1"/>
    </source>
</evidence>
<feature type="domain" description="Glycosyltransferase subfamily 4-like N-terminal" evidence="2">
    <location>
        <begin position="15"/>
        <end position="178"/>
    </location>
</feature>
<dbReference type="EC" id="2.4.1.-" evidence="3"/>
<dbReference type="InterPro" id="IPR001296">
    <property type="entry name" value="Glyco_trans_1"/>
</dbReference>
<dbReference type="EMBL" id="CP009516">
    <property type="protein sequence ID" value="AKB76653.1"/>
    <property type="molecule type" value="Genomic_DNA"/>
</dbReference>
<keyword evidence="4" id="KW-1185">Reference proteome</keyword>
<sequence length="394" mass="44429">MKILRVAGDLYPAFVGGIAIHAHEMSKMQASVGHEVTVYTSIWEDEPLEEVRDNYRIVRFRGITIFRNPISPNLFYRLLRERNKYDVIHAHSHLYSSTVFCALMRMIGSSPLVVTNHGLISSIVPMWLQKIYIPTIGRWVYDTADRIICYTETERDQLIDLGIQPKKITVIHNGIDTEHFAPLTNIPPKKQILWIGKYVPGKGVEYLLRGFQLFSKNFPDYTLLMIGRGPRKDDCLRMLEDLGLTEKVILRDFVDNKDLPEIYQQSSLFVLPSLMEGVPRAILEAMACGVPVACTELPQLVKIVSDCGLLFPLKNPESLAAALSTLVSDTEMAQACGKNGRKRAVSMYSWSDTVSKTLDLYASLTGGKVMNNSRESEDGYLKRISGVSSHDEVR</sequence>
<dbReference type="GO" id="GO:0016757">
    <property type="term" value="F:glycosyltransferase activity"/>
    <property type="evidence" value="ECO:0007669"/>
    <property type="project" value="UniProtKB-KW"/>
</dbReference>